<dbReference type="KEGG" id="mic:Mic7113_4646"/>
<dbReference type="OrthoDB" id="195610at2"/>
<protein>
    <submittedName>
        <fullName evidence="2">Uncharacterized protein</fullName>
    </submittedName>
</protein>
<dbReference type="eggNOG" id="ENOG5032YXK">
    <property type="taxonomic scope" value="Bacteria"/>
</dbReference>
<feature type="transmembrane region" description="Helical" evidence="1">
    <location>
        <begin position="6"/>
        <end position="24"/>
    </location>
</feature>
<sequence length="85" mass="9728">MAWIVYMLCAVIAFTCCVLLLRGYRKSKARLLLWSGLCFAMFTLDNVILFIDKVIIPSIDLSPWRTSVPLIGIIFLLYGLVWEAK</sequence>
<evidence type="ECO:0000313" key="3">
    <source>
        <dbReference type="Proteomes" id="UP000010471"/>
    </source>
</evidence>
<proteinExistence type="predicted"/>
<organism evidence="2 3">
    <name type="scientific">Allocoleopsis franciscana PCC 7113</name>
    <dbReference type="NCBI Taxonomy" id="1173027"/>
    <lineage>
        <taxon>Bacteria</taxon>
        <taxon>Bacillati</taxon>
        <taxon>Cyanobacteriota</taxon>
        <taxon>Cyanophyceae</taxon>
        <taxon>Coleofasciculales</taxon>
        <taxon>Coleofasciculaceae</taxon>
        <taxon>Allocoleopsis</taxon>
        <taxon>Allocoleopsis franciscana</taxon>
    </lineage>
</organism>
<dbReference type="Pfam" id="PF19447">
    <property type="entry name" value="DUF5985"/>
    <property type="match status" value="1"/>
</dbReference>
<evidence type="ECO:0000313" key="2">
    <source>
        <dbReference type="EMBL" id="AFZ20322.1"/>
    </source>
</evidence>
<dbReference type="AlphaFoldDB" id="K9WLA3"/>
<gene>
    <name evidence="2" type="ORF">Mic7113_4646</name>
</gene>
<reference evidence="2 3" key="1">
    <citation type="submission" date="2012-06" db="EMBL/GenBank/DDBJ databases">
        <title>Finished chromosome of genome of Microcoleus sp. PCC 7113.</title>
        <authorList>
            <consortium name="US DOE Joint Genome Institute"/>
            <person name="Gugger M."/>
            <person name="Coursin T."/>
            <person name="Rippka R."/>
            <person name="Tandeau De Marsac N."/>
            <person name="Huntemann M."/>
            <person name="Wei C.-L."/>
            <person name="Han J."/>
            <person name="Detter J.C."/>
            <person name="Han C."/>
            <person name="Tapia R."/>
            <person name="Chen A."/>
            <person name="Kyrpides N."/>
            <person name="Mavromatis K."/>
            <person name="Markowitz V."/>
            <person name="Szeto E."/>
            <person name="Ivanova N."/>
            <person name="Pagani I."/>
            <person name="Pati A."/>
            <person name="Goodwin L."/>
            <person name="Nordberg H.P."/>
            <person name="Cantor M.N."/>
            <person name="Hua S.X."/>
            <person name="Woyke T."/>
            <person name="Kerfeld C.A."/>
        </authorList>
    </citation>
    <scope>NUCLEOTIDE SEQUENCE [LARGE SCALE GENOMIC DNA]</scope>
    <source>
        <strain evidence="2 3">PCC 7113</strain>
    </source>
</reference>
<dbReference type="STRING" id="1173027.Mic7113_4646"/>
<name>K9WLA3_9CYAN</name>
<dbReference type="Proteomes" id="UP000010471">
    <property type="component" value="Chromosome"/>
</dbReference>
<accession>K9WLA3</accession>
<dbReference type="EMBL" id="CP003630">
    <property type="protein sequence ID" value="AFZ20322.1"/>
    <property type="molecule type" value="Genomic_DNA"/>
</dbReference>
<dbReference type="RefSeq" id="WP_015184457.1">
    <property type="nucleotide sequence ID" value="NC_019738.1"/>
</dbReference>
<keyword evidence="1" id="KW-1133">Transmembrane helix</keyword>
<dbReference type="InterPro" id="IPR046027">
    <property type="entry name" value="DUF5985"/>
</dbReference>
<feature type="transmembrane region" description="Helical" evidence="1">
    <location>
        <begin position="63"/>
        <end position="82"/>
    </location>
</feature>
<feature type="transmembrane region" description="Helical" evidence="1">
    <location>
        <begin position="31"/>
        <end position="51"/>
    </location>
</feature>
<keyword evidence="1" id="KW-0472">Membrane</keyword>
<dbReference type="HOGENOM" id="CLU_2448305_0_0_3"/>
<evidence type="ECO:0000256" key="1">
    <source>
        <dbReference type="SAM" id="Phobius"/>
    </source>
</evidence>
<keyword evidence="1" id="KW-0812">Transmembrane</keyword>
<dbReference type="PATRIC" id="fig|1173027.3.peg.5141"/>
<keyword evidence="3" id="KW-1185">Reference proteome</keyword>